<evidence type="ECO:0000259" key="1">
    <source>
        <dbReference type="Pfam" id="PF13966"/>
    </source>
</evidence>
<dbReference type="AlphaFoldDB" id="A0A438EIV4"/>
<dbReference type="Pfam" id="PF13966">
    <property type="entry name" value="zf-RVT"/>
    <property type="match status" value="1"/>
</dbReference>
<gene>
    <name evidence="2" type="ORF">CK203_095472</name>
</gene>
<reference evidence="2 3" key="1">
    <citation type="journal article" date="2018" name="PLoS Genet.">
        <title>Population sequencing reveals clonal diversity and ancestral inbreeding in the grapevine cultivar Chardonnay.</title>
        <authorList>
            <person name="Roach M.J."/>
            <person name="Johnson D.L."/>
            <person name="Bohlmann J."/>
            <person name="van Vuuren H.J."/>
            <person name="Jones S.J."/>
            <person name="Pretorius I.S."/>
            <person name="Schmidt S.A."/>
            <person name="Borneman A.R."/>
        </authorList>
    </citation>
    <scope>NUCLEOTIDE SEQUENCE [LARGE SCALE GENOMIC DNA]</scope>
    <source>
        <strain evidence="3">cv. Chardonnay</strain>
        <tissue evidence="2">Leaf</tissue>
    </source>
</reference>
<dbReference type="InterPro" id="IPR026960">
    <property type="entry name" value="RVT-Znf"/>
</dbReference>
<name>A0A438EIV4_VITVI</name>
<sequence length="72" mass="8181">MILALNGWMLTKKGKLIVKSFLFFEAGKNGSFLGKGFDIGYQLQRGGWSLVNHCFLCMEEKEFVDHILLHCA</sequence>
<proteinExistence type="predicted"/>
<accession>A0A438EIV4</accession>
<evidence type="ECO:0000313" key="2">
    <source>
        <dbReference type="EMBL" id="RVW47664.1"/>
    </source>
</evidence>
<dbReference type="Proteomes" id="UP000288805">
    <property type="component" value="Unassembled WGS sequence"/>
</dbReference>
<dbReference type="EMBL" id="QGNW01001273">
    <property type="protein sequence ID" value="RVW47664.1"/>
    <property type="molecule type" value="Genomic_DNA"/>
</dbReference>
<protein>
    <recommendedName>
        <fullName evidence="1">Reverse transcriptase zinc-binding domain-containing protein</fullName>
    </recommendedName>
</protein>
<feature type="domain" description="Reverse transcriptase zinc-binding" evidence="1">
    <location>
        <begin position="38"/>
        <end position="71"/>
    </location>
</feature>
<evidence type="ECO:0000313" key="3">
    <source>
        <dbReference type="Proteomes" id="UP000288805"/>
    </source>
</evidence>
<organism evidence="2 3">
    <name type="scientific">Vitis vinifera</name>
    <name type="common">Grape</name>
    <dbReference type="NCBI Taxonomy" id="29760"/>
    <lineage>
        <taxon>Eukaryota</taxon>
        <taxon>Viridiplantae</taxon>
        <taxon>Streptophyta</taxon>
        <taxon>Embryophyta</taxon>
        <taxon>Tracheophyta</taxon>
        <taxon>Spermatophyta</taxon>
        <taxon>Magnoliopsida</taxon>
        <taxon>eudicotyledons</taxon>
        <taxon>Gunneridae</taxon>
        <taxon>Pentapetalae</taxon>
        <taxon>rosids</taxon>
        <taxon>Vitales</taxon>
        <taxon>Vitaceae</taxon>
        <taxon>Viteae</taxon>
        <taxon>Vitis</taxon>
    </lineage>
</organism>
<comment type="caution">
    <text evidence="2">The sequence shown here is derived from an EMBL/GenBank/DDBJ whole genome shotgun (WGS) entry which is preliminary data.</text>
</comment>